<proteinExistence type="predicted"/>
<dbReference type="SUPFAM" id="SSF53448">
    <property type="entry name" value="Nucleotide-diphospho-sugar transferases"/>
    <property type="match status" value="1"/>
</dbReference>
<evidence type="ECO:0000313" key="1">
    <source>
        <dbReference type="EMBL" id="OGF62071.1"/>
    </source>
</evidence>
<dbReference type="InterPro" id="IPR029044">
    <property type="entry name" value="Nucleotide-diphossugar_trans"/>
</dbReference>
<evidence type="ECO:0008006" key="3">
    <source>
        <dbReference type="Google" id="ProtNLM"/>
    </source>
</evidence>
<name>A0A1F5VGL9_9BACT</name>
<reference evidence="1 2" key="1">
    <citation type="journal article" date="2016" name="Nat. Commun.">
        <title>Thousands of microbial genomes shed light on interconnected biogeochemical processes in an aquifer system.</title>
        <authorList>
            <person name="Anantharaman K."/>
            <person name="Brown C.T."/>
            <person name="Hug L.A."/>
            <person name="Sharon I."/>
            <person name="Castelle C.J."/>
            <person name="Probst A.J."/>
            <person name="Thomas B.C."/>
            <person name="Singh A."/>
            <person name="Wilkins M.J."/>
            <person name="Karaoz U."/>
            <person name="Brodie E.L."/>
            <person name="Williams K.H."/>
            <person name="Hubbard S.S."/>
            <person name="Banfield J.F."/>
        </authorList>
    </citation>
    <scope>NUCLEOTIDE SEQUENCE [LARGE SCALE GENOMIC DNA]</scope>
</reference>
<protein>
    <recommendedName>
        <fullName evidence="3">Glycosyltransferase 2-like domain-containing protein</fullName>
    </recommendedName>
</protein>
<dbReference type="InterPro" id="IPR051612">
    <property type="entry name" value="Teichoic_Acid_Biosynth"/>
</dbReference>
<dbReference type="PANTHER" id="PTHR37316:SF3">
    <property type="entry name" value="TEICHOIC ACID GLYCEROL-PHOSPHATE TRANSFERASE"/>
    <property type="match status" value="1"/>
</dbReference>
<dbReference type="Gene3D" id="3.40.50.12580">
    <property type="match status" value="1"/>
</dbReference>
<dbReference type="CDD" id="cd00761">
    <property type="entry name" value="Glyco_tranf_GTA_type"/>
    <property type="match status" value="1"/>
</dbReference>
<dbReference type="Pfam" id="PF04464">
    <property type="entry name" value="Glyphos_transf"/>
    <property type="match status" value="1"/>
</dbReference>
<dbReference type="AlphaFoldDB" id="A0A1F5VGL9"/>
<dbReference type="STRING" id="1798325.A2834_01960"/>
<dbReference type="InterPro" id="IPR043148">
    <property type="entry name" value="TagF_C"/>
</dbReference>
<sequence length="738" mass="85229">MRTDLESSRASYSDNSNPNAEIGFVVFYPFQFYVFKNVYKHLSNKSEFIVDLGAFFPVEQPGRLVESIIKLLRENGVYFRVFRYDDYFYPARGEKFFSKYAALVSLWKRGCLNFEFNQAKKKIHLTYGAGKDLITYGTWKRFFDLILAYGERDHKYFSIYTNSEIVGNPKFDDWFNNEFDEEFLKKIKSGLDKNKKTVLYLPTHSDLSSIDDLAGELKNVARNYNVITKLHYYTAHEEADRVEKLRHKEMVLLGDDADLLPLFKITDVVLSDNSSAIFDAILADKPLILTDFLSDEFLDVDHKNLKQYRRGTAGALTYSGSIEQRIKKEKAVLTIKAGADLGEAIKTALEDSDVFKKSREKIRNAIFAFQDGRCGQRAADAINEFVSQKALPERPLFYYLLNQYKSEAPPEPDISIKNLEKNFLFSVILPVFPRTDINHFKICLLSLVKQKFSLGAFEIIVLNMAGEEMTQLVTDHFKNDAKMNSIKLLSVNAPVSAAFPDGVRLALNKADGGYVAFALPSCFYRSDWLDKLGSQYLHNQDITGVGGYVTATEKILNVFYEYYLLDLLKKLNIKTRANFNKNSISIKSSFFYQNPAGCGSNVSYKKKFLDSLDFSLFAPFPEIFEQELKYIAMSNGRKMSFISYPAYEMERMSFLRFLQRNFIEGIGFCMLYLKDPSLQKYYKYTLFFPLRLVVGFILDDFNNFRLAPVIFLGSVFRYFGRIWAILSYFYFKLYHSGH</sequence>
<dbReference type="SUPFAM" id="SSF53756">
    <property type="entry name" value="UDP-Glycosyltransferase/glycogen phosphorylase"/>
    <property type="match status" value="1"/>
</dbReference>
<dbReference type="Proteomes" id="UP000179251">
    <property type="component" value="Unassembled WGS sequence"/>
</dbReference>
<evidence type="ECO:0000313" key="2">
    <source>
        <dbReference type="Proteomes" id="UP000179251"/>
    </source>
</evidence>
<dbReference type="InterPro" id="IPR007554">
    <property type="entry name" value="Glycerophosphate_synth"/>
</dbReference>
<dbReference type="EMBL" id="MFHD01000023">
    <property type="protein sequence ID" value="OGF62071.1"/>
    <property type="molecule type" value="Genomic_DNA"/>
</dbReference>
<gene>
    <name evidence="1" type="ORF">A2834_01960</name>
</gene>
<dbReference type="PANTHER" id="PTHR37316">
    <property type="entry name" value="TEICHOIC ACID GLYCEROL-PHOSPHATE PRIMASE"/>
    <property type="match status" value="1"/>
</dbReference>
<dbReference type="Gene3D" id="3.90.550.10">
    <property type="entry name" value="Spore Coat Polysaccharide Biosynthesis Protein SpsA, Chain A"/>
    <property type="match status" value="1"/>
</dbReference>
<organism evidence="1 2">
    <name type="scientific">Candidatus Giovannonibacteria bacterium RIFCSPHIGHO2_01_FULL_45_23</name>
    <dbReference type="NCBI Taxonomy" id="1798325"/>
    <lineage>
        <taxon>Bacteria</taxon>
        <taxon>Candidatus Giovannoniibacteriota</taxon>
    </lineage>
</organism>
<dbReference type="GO" id="GO:0016020">
    <property type="term" value="C:membrane"/>
    <property type="evidence" value="ECO:0007669"/>
    <property type="project" value="InterPro"/>
</dbReference>
<comment type="caution">
    <text evidence="1">The sequence shown here is derived from an EMBL/GenBank/DDBJ whole genome shotgun (WGS) entry which is preliminary data.</text>
</comment>
<dbReference type="GO" id="GO:0047355">
    <property type="term" value="F:CDP-glycerol glycerophosphotransferase activity"/>
    <property type="evidence" value="ECO:0007669"/>
    <property type="project" value="InterPro"/>
</dbReference>
<accession>A0A1F5VGL9</accession>